<reference evidence="1" key="1">
    <citation type="submission" date="2020-09" db="EMBL/GenBank/DDBJ databases">
        <title>Genome-Enabled Discovery of Anthraquinone Biosynthesis in Senna tora.</title>
        <authorList>
            <person name="Kang S.-H."/>
            <person name="Pandey R.P."/>
            <person name="Lee C.-M."/>
            <person name="Sim J.-S."/>
            <person name="Jeong J.-T."/>
            <person name="Choi B.-S."/>
            <person name="Jung M."/>
            <person name="Ginzburg D."/>
            <person name="Zhao K."/>
            <person name="Won S.Y."/>
            <person name="Oh T.-J."/>
            <person name="Yu Y."/>
            <person name="Kim N.-H."/>
            <person name="Lee O.R."/>
            <person name="Lee T.-H."/>
            <person name="Bashyal P."/>
            <person name="Kim T.-S."/>
            <person name="Lee W.-H."/>
            <person name="Kawkins C."/>
            <person name="Kim C.-K."/>
            <person name="Kim J.S."/>
            <person name="Ahn B.O."/>
            <person name="Rhee S.Y."/>
            <person name="Sohng J.K."/>
        </authorList>
    </citation>
    <scope>NUCLEOTIDE SEQUENCE</scope>
    <source>
        <tissue evidence="1">Leaf</tissue>
    </source>
</reference>
<evidence type="ECO:0000313" key="2">
    <source>
        <dbReference type="Proteomes" id="UP000634136"/>
    </source>
</evidence>
<dbReference type="EMBL" id="JAAIUW010000011">
    <property type="protein sequence ID" value="KAF7810702.1"/>
    <property type="molecule type" value="Genomic_DNA"/>
</dbReference>
<dbReference type="AlphaFoldDB" id="A0A834SW11"/>
<accession>A0A834SW11</accession>
<keyword evidence="2" id="KW-1185">Reference proteome</keyword>
<organism evidence="1 2">
    <name type="scientific">Senna tora</name>
    <dbReference type="NCBI Taxonomy" id="362788"/>
    <lineage>
        <taxon>Eukaryota</taxon>
        <taxon>Viridiplantae</taxon>
        <taxon>Streptophyta</taxon>
        <taxon>Embryophyta</taxon>
        <taxon>Tracheophyta</taxon>
        <taxon>Spermatophyta</taxon>
        <taxon>Magnoliopsida</taxon>
        <taxon>eudicotyledons</taxon>
        <taxon>Gunneridae</taxon>
        <taxon>Pentapetalae</taxon>
        <taxon>rosids</taxon>
        <taxon>fabids</taxon>
        <taxon>Fabales</taxon>
        <taxon>Fabaceae</taxon>
        <taxon>Caesalpinioideae</taxon>
        <taxon>Cassia clade</taxon>
        <taxon>Senna</taxon>
    </lineage>
</organism>
<dbReference type="Proteomes" id="UP000634136">
    <property type="component" value="Unassembled WGS sequence"/>
</dbReference>
<comment type="caution">
    <text evidence="1">The sequence shown here is derived from an EMBL/GenBank/DDBJ whole genome shotgun (WGS) entry which is preliminary data.</text>
</comment>
<gene>
    <name evidence="1" type="ORF">G2W53_037445</name>
</gene>
<protein>
    <submittedName>
        <fullName evidence="1">Uncharacterized protein</fullName>
    </submittedName>
</protein>
<evidence type="ECO:0000313" key="1">
    <source>
        <dbReference type="EMBL" id="KAF7810702.1"/>
    </source>
</evidence>
<proteinExistence type="predicted"/>
<sequence length="44" mass="4625">MDEGKGGLISPTGAQILPVALPPEMSIIEEKELNPEIGTFGKNC</sequence>
<name>A0A834SW11_9FABA</name>